<evidence type="ECO:0000313" key="1">
    <source>
        <dbReference type="EMBL" id="KKN80804.1"/>
    </source>
</evidence>
<accession>A0A0F9TNG2</accession>
<dbReference type="AlphaFoldDB" id="A0A0F9TNG2"/>
<organism evidence="1">
    <name type="scientific">marine sediment metagenome</name>
    <dbReference type="NCBI Taxonomy" id="412755"/>
    <lineage>
        <taxon>unclassified sequences</taxon>
        <taxon>metagenomes</taxon>
        <taxon>ecological metagenomes</taxon>
    </lineage>
</organism>
<gene>
    <name evidence="1" type="ORF">LCGC14_0326100</name>
</gene>
<protein>
    <submittedName>
        <fullName evidence="1">Uncharacterized protein</fullName>
    </submittedName>
</protein>
<proteinExistence type="predicted"/>
<reference evidence="1" key="1">
    <citation type="journal article" date="2015" name="Nature">
        <title>Complex archaea that bridge the gap between prokaryotes and eukaryotes.</title>
        <authorList>
            <person name="Spang A."/>
            <person name="Saw J.H."/>
            <person name="Jorgensen S.L."/>
            <person name="Zaremba-Niedzwiedzka K."/>
            <person name="Martijn J."/>
            <person name="Lind A.E."/>
            <person name="van Eijk R."/>
            <person name="Schleper C."/>
            <person name="Guy L."/>
            <person name="Ettema T.J."/>
        </authorList>
    </citation>
    <scope>NUCLEOTIDE SEQUENCE</scope>
</reference>
<name>A0A0F9TNG2_9ZZZZ</name>
<dbReference type="EMBL" id="LAZR01000225">
    <property type="protein sequence ID" value="KKN80804.1"/>
    <property type="molecule type" value="Genomic_DNA"/>
</dbReference>
<comment type="caution">
    <text evidence="1">The sequence shown here is derived from an EMBL/GenBank/DDBJ whole genome shotgun (WGS) entry which is preliminary data.</text>
</comment>
<sequence>MRECQSRNCPPGRIEEDLQQVLLRFSGWGNSHMGYEATPFWYCAKCRRRDLGQWKFYNDKRAVRKLQREAAEKAEKAKEEMG</sequence>